<reference evidence="5 6" key="1">
    <citation type="submission" date="2024-02" db="EMBL/GenBank/DDBJ databases">
        <title>A draft genome for the cacao thread blight pathogen Marasmius crinis-equi.</title>
        <authorList>
            <person name="Cohen S.P."/>
            <person name="Baruah I.K."/>
            <person name="Amoako-Attah I."/>
            <person name="Bukari Y."/>
            <person name="Meinhardt L.W."/>
            <person name="Bailey B.A."/>
        </authorList>
    </citation>
    <scope>NUCLEOTIDE SEQUENCE [LARGE SCALE GENOMIC DNA]</scope>
    <source>
        <strain evidence="5 6">GH-76</strain>
    </source>
</reference>
<feature type="DNA-binding region" description="Homeobox" evidence="1">
    <location>
        <begin position="22"/>
        <end position="81"/>
    </location>
</feature>
<comment type="caution">
    <text evidence="5">The sequence shown here is derived from an EMBL/GenBank/DDBJ whole genome shotgun (WGS) entry which is preliminary data.</text>
</comment>
<dbReference type="SMART" id="SM00389">
    <property type="entry name" value="HOX"/>
    <property type="match status" value="1"/>
</dbReference>
<keyword evidence="1 2" id="KW-0238">DNA-binding</keyword>
<evidence type="ECO:0000256" key="2">
    <source>
        <dbReference type="RuleBase" id="RU000682"/>
    </source>
</evidence>
<dbReference type="PROSITE" id="PS50071">
    <property type="entry name" value="HOMEOBOX_2"/>
    <property type="match status" value="1"/>
</dbReference>
<dbReference type="Proteomes" id="UP001465976">
    <property type="component" value="Unassembled WGS sequence"/>
</dbReference>
<comment type="subcellular location">
    <subcellularLocation>
        <location evidence="1 2">Nucleus</location>
    </subcellularLocation>
</comment>
<dbReference type="Gene3D" id="1.10.10.60">
    <property type="entry name" value="Homeodomain-like"/>
    <property type="match status" value="1"/>
</dbReference>
<feature type="compositionally biased region" description="Basic and acidic residues" evidence="3">
    <location>
        <begin position="281"/>
        <end position="290"/>
    </location>
</feature>
<gene>
    <name evidence="5" type="ORF">V5O48_011689</name>
</gene>
<feature type="compositionally biased region" description="Low complexity" evidence="3">
    <location>
        <begin position="107"/>
        <end position="148"/>
    </location>
</feature>
<sequence>MSSISPSSSLTSVEDVDAAPRRHLSKKRFSNVQTMMLENMYKHNSRPSRQERETLSKAGQIDMKTVTIWFQNKRQSERKVARAVNEGRHHQQRERERGGGHKRKRSSLGAHSSSASLSSSVSPRLVPLPAGNSSPLTPSSSFPPSARPSLERVASRSELAQPVPQTPRKSERDPRIPIWDCMPSSPPHPVDSPPARDFVEFGKFRRTITLEWACARRRLAEKEGGAVNVDEEEEEDDEVDRIMLEKAMEKAGKAMHTHRLQKQHGGGSIPAHTRKRLERSATWDTGDARKSVTPSNTTASMIPSGLRRSDSYSYHHPMTAHTNTNTTPEDDDDVMRAALALCGLGRGRDKVAA</sequence>
<feature type="region of interest" description="Disordered" evidence="3">
    <location>
        <begin position="1"/>
        <end position="192"/>
    </location>
</feature>
<dbReference type="InterPro" id="IPR001356">
    <property type="entry name" value="HD"/>
</dbReference>
<feature type="compositionally biased region" description="Low complexity" evidence="3">
    <location>
        <begin position="1"/>
        <end position="12"/>
    </location>
</feature>
<name>A0ABR3F4W7_9AGAR</name>
<feature type="compositionally biased region" description="Polar residues" evidence="3">
    <location>
        <begin position="292"/>
        <end position="301"/>
    </location>
</feature>
<dbReference type="CDD" id="cd00086">
    <property type="entry name" value="homeodomain"/>
    <property type="match status" value="1"/>
</dbReference>
<evidence type="ECO:0000259" key="4">
    <source>
        <dbReference type="PROSITE" id="PS50071"/>
    </source>
</evidence>
<keyword evidence="1 2" id="KW-0539">Nucleus</keyword>
<feature type="domain" description="Homeobox" evidence="4">
    <location>
        <begin position="20"/>
        <end position="80"/>
    </location>
</feature>
<dbReference type="EMBL" id="JBAHYK010000963">
    <property type="protein sequence ID" value="KAL0570278.1"/>
    <property type="molecule type" value="Genomic_DNA"/>
</dbReference>
<dbReference type="SUPFAM" id="SSF46689">
    <property type="entry name" value="Homeodomain-like"/>
    <property type="match status" value="1"/>
</dbReference>
<accession>A0ABR3F4W7</accession>
<evidence type="ECO:0000313" key="6">
    <source>
        <dbReference type="Proteomes" id="UP001465976"/>
    </source>
</evidence>
<feature type="compositionally biased region" description="Basic and acidic residues" evidence="3">
    <location>
        <begin position="74"/>
        <end position="99"/>
    </location>
</feature>
<keyword evidence="6" id="KW-1185">Reference proteome</keyword>
<proteinExistence type="predicted"/>
<evidence type="ECO:0000313" key="5">
    <source>
        <dbReference type="EMBL" id="KAL0570278.1"/>
    </source>
</evidence>
<dbReference type="InterPro" id="IPR009057">
    <property type="entry name" value="Homeodomain-like_sf"/>
</dbReference>
<organism evidence="5 6">
    <name type="scientific">Marasmius crinis-equi</name>
    <dbReference type="NCBI Taxonomy" id="585013"/>
    <lineage>
        <taxon>Eukaryota</taxon>
        <taxon>Fungi</taxon>
        <taxon>Dikarya</taxon>
        <taxon>Basidiomycota</taxon>
        <taxon>Agaricomycotina</taxon>
        <taxon>Agaricomycetes</taxon>
        <taxon>Agaricomycetidae</taxon>
        <taxon>Agaricales</taxon>
        <taxon>Marasmiineae</taxon>
        <taxon>Marasmiaceae</taxon>
        <taxon>Marasmius</taxon>
    </lineage>
</organism>
<protein>
    <recommendedName>
        <fullName evidence="4">Homeobox domain-containing protein</fullName>
    </recommendedName>
</protein>
<keyword evidence="1 2" id="KW-0371">Homeobox</keyword>
<evidence type="ECO:0000256" key="3">
    <source>
        <dbReference type="SAM" id="MobiDB-lite"/>
    </source>
</evidence>
<feature type="region of interest" description="Disordered" evidence="3">
    <location>
        <begin position="281"/>
        <end position="332"/>
    </location>
</feature>
<evidence type="ECO:0000256" key="1">
    <source>
        <dbReference type="PROSITE-ProRule" id="PRU00108"/>
    </source>
</evidence>
<dbReference type="Pfam" id="PF00046">
    <property type="entry name" value="Homeodomain"/>
    <property type="match status" value="1"/>
</dbReference>